<accession>A0A5J5B2N0</accession>
<protein>
    <submittedName>
        <fullName evidence="2">Uncharacterized protein</fullName>
    </submittedName>
</protein>
<evidence type="ECO:0000256" key="1">
    <source>
        <dbReference type="SAM" id="MobiDB-lite"/>
    </source>
</evidence>
<name>A0A5J5B2N0_9ASTE</name>
<evidence type="ECO:0000313" key="2">
    <source>
        <dbReference type="EMBL" id="KAA8536929.1"/>
    </source>
</evidence>
<organism evidence="2 3">
    <name type="scientific">Nyssa sinensis</name>
    <dbReference type="NCBI Taxonomy" id="561372"/>
    <lineage>
        <taxon>Eukaryota</taxon>
        <taxon>Viridiplantae</taxon>
        <taxon>Streptophyta</taxon>
        <taxon>Embryophyta</taxon>
        <taxon>Tracheophyta</taxon>
        <taxon>Spermatophyta</taxon>
        <taxon>Magnoliopsida</taxon>
        <taxon>eudicotyledons</taxon>
        <taxon>Gunneridae</taxon>
        <taxon>Pentapetalae</taxon>
        <taxon>asterids</taxon>
        <taxon>Cornales</taxon>
        <taxon>Nyssaceae</taxon>
        <taxon>Nyssa</taxon>
    </lineage>
</organism>
<proteinExistence type="predicted"/>
<dbReference type="Proteomes" id="UP000325577">
    <property type="component" value="Linkage Group LG16"/>
</dbReference>
<dbReference type="EMBL" id="CM018039">
    <property type="protein sequence ID" value="KAA8536929.1"/>
    <property type="molecule type" value="Genomic_DNA"/>
</dbReference>
<feature type="region of interest" description="Disordered" evidence="1">
    <location>
        <begin position="180"/>
        <end position="200"/>
    </location>
</feature>
<dbReference type="AlphaFoldDB" id="A0A5J5B2N0"/>
<reference evidence="2 3" key="1">
    <citation type="submission" date="2019-09" db="EMBL/GenBank/DDBJ databases">
        <title>A chromosome-level genome assembly of the Chinese tupelo Nyssa sinensis.</title>
        <authorList>
            <person name="Yang X."/>
            <person name="Kang M."/>
            <person name="Yang Y."/>
            <person name="Xiong H."/>
            <person name="Wang M."/>
            <person name="Zhang Z."/>
            <person name="Wang Z."/>
            <person name="Wu H."/>
            <person name="Ma T."/>
            <person name="Liu J."/>
            <person name="Xi Z."/>
        </authorList>
    </citation>
    <scope>NUCLEOTIDE SEQUENCE [LARGE SCALE GENOMIC DNA]</scope>
    <source>
        <strain evidence="2">J267</strain>
        <tissue evidence="2">Leaf</tissue>
    </source>
</reference>
<evidence type="ECO:0000313" key="3">
    <source>
        <dbReference type="Proteomes" id="UP000325577"/>
    </source>
</evidence>
<gene>
    <name evidence="2" type="ORF">F0562_029407</name>
</gene>
<feature type="compositionally biased region" description="Polar residues" evidence="1">
    <location>
        <begin position="181"/>
        <end position="193"/>
    </location>
</feature>
<sequence>MASFEKILTDLKLAESKKDNLRKAFEHSIFLFTLQGKDLEECFDSTRKLIEQGLEDLKSKEKEYDSVGLSKQERSKELESIEKSTKEHLKELRSKERQFDSTRLLNEERSKELDSIQELINEGFKKLQSKKMEFDSSVRFSATQCDHRRLTFFPSNIRKRIQKLYPHLDIFRVDDVEVENSLPNSSSPQTSQLRVPLLKT</sequence>
<keyword evidence="3" id="KW-1185">Reference proteome</keyword>
<dbReference type="OrthoDB" id="1166041at2759"/>